<sequence>MTYDAPYTVEATPRSPEIHLDPTSRTLGISGESYPEDASAFYGPVFQEVKGFLNARKGELFTANIRFVYFNSSSAKAIMNLFQMLEEAAEGGHSIVINWYYDPDDDMMEEMGEDFAEDFEHATFNLTPEGTVA</sequence>
<feature type="domain" description="SiaC family regulatory phosphoprotein" evidence="1">
    <location>
        <begin position="10"/>
        <end position="128"/>
    </location>
</feature>
<keyword evidence="3" id="KW-1185">Reference proteome</keyword>
<dbReference type="InterPro" id="IPR018530">
    <property type="entry name" value="SiaC"/>
</dbReference>
<comment type="caution">
    <text evidence="2">The sequence shown here is derived from an EMBL/GenBank/DDBJ whole genome shotgun (WGS) entry which is preliminary data.</text>
</comment>
<gene>
    <name evidence="2" type="ORF">SAMN06265374_2003</name>
</gene>
<evidence type="ECO:0000313" key="2">
    <source>
        <dbReference type="EMBL" id="SMP19121.1"/>
    </source>
</evidence>
<reference evidence="2 3" key="1">
    <citation type="submission" date="2017-05" db="EMBL/GenBank/DDBJ databases">
        <authorList>
            <person name="Varghese N."/>
            <person name="Submissions S."/>
        </authorList>
    </citation>
    <scope>NUCLEOTIDE SEQUENCE [LARGE SCALE GENOMIC DNA]</scope>
    <source>
        <strain evidence="2 3">DSM 15949</strain>
    </source>
</reference>
<protein>
    <recommendedName>
        <fullName evidence="1">SiaC family regulatory phosphoprotein domain-containing protein</fullName>
    </recommendedName>
</protein>
<accession>A0ABY1NW28</accession>
<dbReference type="RefSeq" id="WP_155189922.1">
    <property type="nucleotide sequence ID" value="NZ_BAAAEA010000003.1"/>
</dbReference>
<dbReference type="EMBL" id="FXTT01000002">
    <property type="protein sequence ID" value="SMP19121.1"/>
    <property type="molecule type" value="Genomic_DNA"/>
</dbReference>
<organism evidence="2 3">
    <name type="scientific">Roseibium denhamense</name>
    <dbReference type="NCBI Taxonomy" id="76305"/>
    <lineage>
        <taxon>Bacteria</taxon>
        <taxon>Pseudomonadati</taxon>
        <taxon>Pseudomonadota</taxon>
        <taxon>Alphaproteobacteria</taxon>
        <taxon>Hyphomicrobiales</taxon>
        <taxon>Stappiaceae</taxon>
        <taxon>Roseibium</taxon>
    </lineage>
</organism>
<dbReference type="Pfam" id="PF09345">
    <property type="entry name" value="SiaC"/>
    <property type="match status" value="1"/>
</dbReference>
<evidence type="ECO:0000259" key="1">
    <source>
        <dbReference type="Pfam" id="PF09345"/>
    </source>
</evidence>
<proteinExistence type="predicted"/>
<evidence type="ECO:0000313" key="3">
    <source>
        <dbReference type="Proteomes" id="UP001157914"/>
    </source>
</evidence>
<dbReference type="Proteomes" id="UP001157914">
    <property type="component" value="Unassembled WGS sequence"/>
</dbReference>
<name>A0ABY1NW28_9HYPH</name>